<evidence type="ECO:0000313" key="2">
    <source>
        <dbReference type="EMBL" id="VDO84722.1"/>
    </source>
</evidence>
<dbReference type="WBParaSite" id="SBAD_0000055501-mRNA-1">
    <property type="protein sequence ID" value="SBAD_0000055501-mRNA-1"/>
    <property type="gene ID" value="SBAD_0000055501"/>
</dbReference>
<protein>
    <submittedName>
        <fullName evidence="2 4">Uncharacterized protein</fullName>
    </submittedName>
</protein>
<evidence type="ECO:0000256" key="1">
    <source>
        <dbReference type="SAM" id="MobiDB-lite"/>
    </source>
</evidence>
<feature type="region of interest" description="Disordered" evidence="1">
    <location>
        <begin position="48"/>
        <end position="81"/>
    </location>
</feature>
<feature type="compositionally biased region" description="Low complexity" evidence="1">
    <location>
        <begin position="48"/>
        <end position="63"/>
    </location>
</feature>
<reference evidence="2 3" key="2">
    <citation type="submission" date="2018-11" db="EMBL/GenBank/DDBJ databases">
        <authorList>
            <consortium name="Pathogen Informatics"/>
        </authorList>
    </citation>
    <scope>NUCLEOTIDE SEQUENCE [LARGE SCALE GENOMIC DNA]</scope>
</reference>
<proteinExistence type="predicted"/>
<dbReference type="EMBL" id="UZAM01001638">
    <property type="protein sequence ID" value="VDO84722.1"/>
    <property type="molecule type" value="Genomic_DNA"/>
</dbReference>
<evidence type="ECO:0000313" key="3">
    <source>
        <dbReference type="Proteomes" id="UP000270296"/>
    </source>
</evidence>
<dbReference type="Proteomes" id="UP000270296">
    <property type="component" value="Unassembled WGS sequence"/>
</dbReference>
<sequence length="179" mass="18516">MLVKESEGFRSCGGDKGTFGDVSVGEGKTVTLEGSAICDDVFTALPSTCSSSSDSLHNTNSASRSGKFGDRPGEEEDVVEGRASWQGGISSSFKSIAPGLGFSFAFAGVEKLADIDLCSQVTGTVKTTGAVSNGHSSKRRERVFTFSSFVFNCSMVTVEGADGSSTSATTVTKPEPHLS</sequence>
<accession>A0A183IA89</accession>
<organism evidence="4">
    <name type="scientific">Soboliphyme baturini</name>
    <dbReference type="NCBI Taxonomy" id="241478"/>
    <lineage>
        <taxon>Eukaryota</taxon>
        <taxon>Metazoa</taxon>
        <taxon>Ecdysozoa</taxon>
        <taxon>Nematoda</taxon>
        <taxon>Enoplea</taxon>
        <taxon>Dorylaimia</taxon>
        <taxon>Dioctophymatida</taxon>
        <taxon>Dioctophymatoidea</taxon>
        <taxon>Soboliphymatidae</taxon>
        <taxon>Soboliphyme</taxon>
    </lineage>
</organism>
<feature type="region of interest" description="Disordered" evidence="1">
    <location>
        <begin position="160"/>
        <end position="179"/>
    </location>
</feature>
<gene>
    <name evidence="2" type="ORF">SBAD_LOCUS533</name>
</gene>
<feature type="region of interest" description="Disordered" evidence="1">
    <location>
        <begin position="1"/>
        <end position="20"/>
    </location>
</feature>
<dbReference type="AlphaFoldDB" id="A0A183IA89"/>
<feature type="compositionally biased region" description="Polar residues" evidence="1">
    <location>
        <begin position="163"/>
        <end position="172"/>
    </location>
</feature>
<reference evidence="4" key="1">
    <citation type="submission" date="2016-06" db="UniProtKB">
        <authorList>
            <consortium name="WormBaseParasite"/>
        </authorList>
    </citation>
    <scope>IDENTIFICATION</scope>
</reference>
<keyword evidence="3" id="KW-1185">Reference proteome</keyword>
<evidence type="ECO:0000313" key="4">
    <source>
        <dbReference type="WBParaSite" id="SBAD_0000055501-mRNA-1"/>
    </source>
</evidence>
<name>A0A183IA89_9BILA</name>